<evidence type="ECO:0000313" key="1">
    <source>
        <dbReference type="EMBL" id="KAF4627131.1"/>
    </source>
</evidence>
<evidence type="ECO:0000313" key="2">
    <source>
        <dbReference type="Proteomes" id="UP000566819"/>
    </source>
</evidence>
<dbReference type="Gene3D" id="1.10.489.10">
    <property type="entry name" value="Chloroperoxidase-like"/>
    <property type="match status" value="1"/>
</dbReference>
<dbReference type="EMBL" id="JAAMPI010001023">
    <property type="protein sequence ID" value="KAF4627131.1"/>
    <property type="molecule type" value="Genomic_DNA"/>
</dbReference>
<sequence length="270" mass="29211">MKYPTTLFGAASCCISQVAAFPAAAIEFAAKAELDERAQASIEGAVAKFGRTHSFPGSNLEYHGQLEDQLLLSLVHSDSWGRHKVSRPHITSTKQILLQPDQIFTNKGILTQEALKSFFAITGDSGNFTWNEGQERIPDNWYKRSIGDEYDTLFLVADLLQAALEYPQFLDVGANTGSVDTFTGVDLQNLTRGLYNPRALVQGDNTICFAAQALQQAGPDLLKGLVVDVVSALGLLNSTVGDLLKEVTCLDTTAFDFGQVEQYPGAKGAS</sequence>
<evidence type="ECO:0008006" key="3">
    <source>
        <dbReference type="Google" id="ProtNLM"/>
    </source>
</evidence>
<dbReference type="AlphaFoldDB" id="A0A8H4VYF4"/>
<accession>A0A8H4VYF4</accession>
<keyword evidence="2" id="KW-1185">Reference proteome</keyword>
<name>A0A8H4VYF4_9HELO</name>
<dbReference type="InterPro" id="IPR036851">
    <property type="entry name" value="Chloroperoxidase-like_sf"/>
</dbReference>
<organism evidence="1 2">
    <name type="scientific">Cudoniella acicularis</name>
    <dbReference type="NCBI Taxonomy" id="354080"/>
    <lineage>
        <taxon>Eukaryota</taxon>
        <taxon>Fungi</taxon>
        <taxon>Dikarya</taxon>
        <taxon>Ascomycota</taxon>
        <taxon>Pezizomycotina</taxon>
        <taxon>Leotiomycetes</taxon>
        <taxon>Helotiales</taxon>
        <taxon>Tricladiaceae</taxon>
        <taxon>Cudoniella</taxon>
    </lineage>
</organism>
<reference evidence="1 2" key="1">
    <citation type="submission" date="2020-03" db="EMBL/GenBank/DDBJ databases">
        <title>Draft Genome Sequence of Cudoniella acicularis.</title>
        <authorList>
            <person name="Buettner E."/>
            <person name="Kellner H."/>
        </authorList>
    </citation>
    <scope>NUCLEOTIDE SEQUENCE [LARGE SCALE GENOMIC DNA]</scope>
    <source>
        <strain evidence="1 2">DSM 108380</strain>
    </source>
</reference>
<comment type="caution">
    <text evidence="1">The sequence shown here is derived from an EMBL/GenBank/DDBJ whole genome shotgun (WGS) entry which is preliminary data.</text>
</comment>
<proteinExistence type="predicted"/>
<dbReference type="GO" id="GO:0004601">
    <property type="term" value="F:peroxidase activity"/>
    <property type="evidence" value="ECO:0007669"/>
    <property type="project" value="InterPro"/>
</dbReference>
<dbReference type="Proteomes" id="UP000566819">
    <property type="component" value="Unassembled WGS sequence"/>
</dbReference>
<dbReference type="OrthoDB" id="407298at2759"/>
<gene>
    <name evidence="1" type="ORF">G7Y89_g11029</name>
</gene>
<protein>
    <recommendedName>
        <fullName evidence="3">Heme haloperoxidase family profile domain-containing protein</fullName>
    </recommendedName>
</protein>